<sequence length="333" mass="36649">MKYHSFPGTDLFVSQLCFGCWGITSDFHWGQRAEVESVDAMLAAVDAGVNFFDTAPMYGEGASETLLGKVVAENNLRDKLVIASKIRPDKMRPSDVVADCEESLARLQTDYLDLYQTHWTSPDVPIADTWGAMRELQTQGKVRHIGVCNAGVGDMGDLLPLQKPLTNQLPYNLIARMIEFEVQPRCVDEGIGILVYSPLMHGMLADKYKTAAEVPDGRARSRHFTTDRPKARHGEPGCEAETFAALDRIRAIAASVESSMAELALAWTIAKPGIVSIIAGARNADQARQNSGFLERTFPTETIDQLDQATEELKNALGSNPDLWDGGDNSRYR</sequence>
<dbReference type="KEGG" id="smam:Mal15_38650"/>
<feature type="region of interest" description="Disordered" evidence="2">
    <location>
        <begin position="216"/>
        <end position="236"/>
    </location>
</feature>
<organism evidence="4 5">
    <name type="scientific">Stieleria maiorica</name>
    <dbReference type="NCBI Taxonomy" id="2795974"/>
    <lineage>
        <taxon>Bacteria</taxon>
        <taxon>Pseudomonadati</taxon>
        <taxon>Planctomycetota</taxon>
        <taxon>Planctomycetia</taxon>
        <taxon>Pirellulales</taxon>
        <taxon>Pirellulaceae</taxon>
        <taxon>Stieleria</taxon>
    </lineage>
</organism>
<evidence type="ECO:0000313" key="5">
    <source>
        <dbReference type="Proteomes" id="UP000321353"/>
    </source>
</evidence>
<dbReference type="InterPro" id="IPR020471">
    <property type="entry name" value="AKR"/>
</dbReference>
<reference evidence="4 5" key="1">
    <citation type="submission" date="2019-02" db="EMBL/GenBank/DDBJ databases">
        <title>Planctomycetal bacteria perform biofilm scaping via a novel small molecule.</title>
        <authorList>
            <person name="Jeske O."/>
            <person name="Boedeker C."/>
            <person name="Wiegand S."/>
            <person name="Breitling P."/>
            <person name="Kallscheuer N."/>
            <person name="Jogler M."/>
            <person name="Rohde M."/>
            <person name="Petersen J."/>
            <person name="Medema M.H."/>
            <person name="Surup F."/>
            <person name="Jogler C."/>
        </authorList>
    </citation>
    <scope>NUCLEOTIDE SEQUENCE [LARGE SCALE GENOMIC DNA]</scope>
    <source>
        <strain evidence="4 5">Mal15</strain>
    </source>
</reference>
<evidence type="ECO:0000256" key="2">
    <source>
        <dbReference type="SAM" id="MobiDB-lite"/>
    </source>
</evidence>
<dbReference type="Gene3D" id="3.20.20.100">
    <property type="entry name" value="NADP-dependent oxidoreductase domain"/>
    <property type="match status" value="1"/>
</dbReference>
<evidence type="ECO:0000259" key="3">
    <source>
        <dbReference type="Pfam" id="PF00248"/>
    </source>
</evidence>
<accession>A0A5B9MF95</accession>
<proteinExistence type="predicted"/>
<dbReference type="Proteomes" id="UP000321353">
    <property type="component" value="Chromosome"/>
</dbReference>
<dbReference type="InterPro" id="IPR050523">
    <property type="entry name" value="AKR_Detox_Biosynth"/>
</dbReference>
<dbReference type="InterPro" id="IPR036812">
    <property type="entry name" value="NAD(P)_OxRdtase_dom_sf"/>
</dbReference>
<evidence type="ECO:0000313" key="4">
    <source>
        <dbReference type="EMBL" id="QEF99798.1"/>
    </source>
</evidence>
<evidence type="ECO:0000256" key="1">
    <source>
        <dbReference type="ARBA" id="ARBA00023002"/>
    </source>
</evidence>
<dbReference type="EC" id="1.1.1.-" evidence="4"/>
<name>A0A5B9MF95_9BACT</name>
<dbReference type="InterPro" id="IPR023210">
    <property type="entry name" value="NADP_OxRdtase_dom"/>
</dbReference>
<dbReference type="RefSeq" id="WP_167546907.1">
    <property type="nucleotide sequence ID" value="NZ_CP036264.1"/>
</dbReference>
<dbReference type="CDD" id="cd19085">
    <property type="entry name" value="AKR_AKR11B3"/>
    <property type="match status" value="1"/>
</dbReference>
<keyword evidence="5" id="KW-1185">Reference proteome</keyword>
<gene>
    <name evidence="4" type="primary">yhdN_2</name>
    <name evidence="4" type="ORF">Mal15_38650</name>
</gene>
<dbReference type="PANTHER" id="PTHR43364">
    <property type="entry name" value="NADH-SPECIFIC METHYLGLYOXAL REDUCTASE-RELATED"/>
    <property type="match status" value="1"/>
</dbReference>
<dbReference type="PANTHER" id="PTHR43364:SF4">
    <property type="entry name" value="NAD(P)-LINKED OXIDOREDUCTASE SUPERFAMILY PROTEIN"/>
    <property type="match status" value="1"/>
</dbReference>
<protein>
    <submittedName>
        <fullName evidence="4">General stress protein 69</fullName>
        <ecNumber evidence="4">1.1.1.-</ecNumber>
    </submittedName>
</protein>
<keyword evidence="1 4" id="KW-0560">Oxidoreductase</keyword>
<dbReference type="AlphaFoldDB" id="A0A5B9MF95"/>
<dbReference type="Pfam" id="PF00248">
    <property type="entry name" value="Aldo_ket_red"/>
    <property type="match status" value="1"/>
</dbReference>
<dbReference type="PRINTS" id="PR00069">
    <property type="entry name" value="ALDKETRDTASE"/>
</dbReference>
<dbReference type="SUPFAM" id="SSF51430">
    <property type="entry name" value="NAD(P)-linked oxidoreductase"/>
    <property type="match status" value="1"/>
</dbReference>
<feature type="domain" description="NADP-dependent oxidoreductase" evidence="3">
    <location>
        <begin position="16"/>
        <end position="309"/>
    </location>
</feature>
<dbReference type="EMBL" id="CP036264">
    <property type="protein sequence ID" value="QEF99798.1"/>
    <property type="molecule type" value="Genomic_DNA"/>
</dbReference>
<dbReference type="GO" id="GO:0016491">
    <property type="term" value="F:oxidoreductase activity"/>
    <property type="evidence" value="ECO:0007669"/>
    <property type="project" value="UniProtKB-KW"/>
</dbReference>